<dbReference type="CDD" id="cd00570">
    <property type="entry name" value="GST_N_family"/>
    <property type="match status" value="1"/>
</dbReference>
<dbReference type="RefSeq" id="WP_353475939.1">
    <property type="nucleotide sequence ID" value="NZ_CP123386.1"/>
</dbReference>
<gene>
    <name evidence="3" type="ORF">PVT71_23450</name>
</gene>
<sequence>MLTLYHGPTSVCSQKVRVGLAELDLPYEGVLLDLQKGDQFASDYLQLNPAAVVPTLVDDGLVVVESSLILDYLDREKGGGRLSPKGRAAEVAAAHWLLRTLDIHAAINTLSFSTAMRGAIRASRTPGEIAQMLARMPDPVARMKRRMLLDEGLDAIFVEQALRQLRRAFGDMQAALGQGPWMMGEAFSKVDVALVAYVDRIERLGFAGLWLEEFPAIGKWLAAMQARPSYAAGIAAFADAAGSEKMRQGGSAHWPGLARKWEDLR</sequence>
<dbReference type="SUPFAM" id="SSF47616">
    <property type="entry name" value="GST C-terminal domain-like"/>
    <property type="match status" value="1"/>
</dbReference>
<keyword evidence="3" id="KW-0614">Plasmid</keyword>
<dbReference type="PROSITE" id="PS50404">
    <property type="entry name" value="GST_NTER"/>
    <property type="match status" value="1"/>
</dbReference>
<feature type="domain" description="GST C-terminal" evidence="2">
    <location>
        <begin position="114"/>
        <end position="249"/>
    </location>
</feature>
<dbReference type="InterPro" id="IPR036249">
    <property type="entry name" value="Thioredoxin-like_sf"/>
</dbReference>
<dbReference type="Pfam" id="PF00043">
    <property type="entry name" value="GST_C"/>
    <property type="match status" value="1"/>
</dbReference>
<dbReference type="SUPFAM" id="SSF52833">
    <property type="entry name" value="Thioredoxin-like"/>
    <property type="match status" value="1"/>
</dbReference>
<dbReference type="InterPro" id="IPR004046">
    <property type="entry name" value="GST_C"/>
</dbReference>
<dbReference type="Gene3D" id="1.20.1050.10">
    <property type="match status" value="1"/>
</dbReference>
<dbReference type="Gene3D" id="3.40.30.10">
    <property type="entry name" value="Glutaredoxin"/>
    <property type="match status" value="1"/>
</dbReference>
<organism evidence="3">
    <name type="scientific">Alloyangia sp. H15</name>
    <dbReference type="NCBI Taxonomy" id="3029062"/>
    <lineage>
        <taxon>Bacteria</taxon>
        <taxon>Pseudomonadati</taxon>
        <taxon>Pseudomonadota</taxon>
        <taxon>Alphaproteobacteria</taxon>
        <taxon>Rhodobacterales</taxon>
        <taxon>Roseobacteraceae</taxon>
        <taxon>Alloyangia</taxon>
    </lineage>
</organism>
<dbReference type="PANTHER" id="PTHR44051">
    <property type="entry name" value="GLUTATHIONE S-TRANSFERASE-RELATED"/>
    <property type="match status" value="1"/>
</dbReference>
<dbReference type="PROSITE" id="PS50405">
    <property type="entry name" value="GST_CTER"/>
    <property type="match status" value="1"/>
</dbReference>
<dbReference type="EMBL" id="CP123386">
    <property type="protein sequence ID" value="XCC97048.1"/>
    <property type="molecule type" value="Genomic_DNA"/>
</dbReference>
<feature type="domain" description="GST N-terminal" evidence="1">
    <location>
        <begin position="1"/>
        <end position="81"/>
    </location>
</feature>
<evidence type="ECO:0000259" key="2">
    <source>
        <dbReference type="PROSITE" id="PS50405"/>
    </source>
</evidence>
<dbReference type="InterPro" id="IPR036282">
    <property type="entry name" value="Glutathione-S-Trfase_C_sf"/>
</dbReference>
<dbReference type="InterPro" id="IPR004045">
    <property type="entry name" value="Glutathione_S-Trfase_N"/>
</dbReference>
<dbReference type="SFLD" id="SFLDG00358">
    <property type="entry name" value="Main_(cytGST)"/>
    <property type="match status" value="1"/>
</dbReference>
<dbReference type="InterPro" id="IPR040079">
    <property type="entry name" value="Glutathione_S-Trfase"/>
</dbReference>
<evidence type="ECO:0000259" key="1">
    <source>
        <dbReference type="PROSITE" id="PS50404"/>
    </source>
</evidence>
<dbReference type="CDD" id="cd00299">
    <property type="entry name" value="GST_C_family"/>
    <property type="match status" value="1"/>
</dbReference>
<protein>
    <submittedName>
        <fullName evidence="3">Glutathione S-transferase family protein</fullName>
    </submittedName>
</protein>
<dbReference type="SFLD" id="SFLDS00019">
    <property type="entry name" value="Glutathione_Transferase_(cytos"/>
    <property type="match status" value="1"/>
</dbReference>
<dbReference type="PANTHER" id="PTHR44051:SF8">
    <property type="entry name" value="GLUTATHIONE S-TRANSFERASE GSTA"/>
    <property type="match status" value="1"/>
</dbReference>
<proteinExistence type="predicted"/>
<dbReference type="InterPro" id="IPR010987">
    <property type="entry name" value="Glutathione-S-Trfase_C-like"/>
</dbReference>
<reference evidence="3" key="1">
    <citation type="submission" date="2023-02" db="EMBL/GenBank/DDBJ databases">
        <title>Description and genomic characterization of Salipiger bruguierae sp. nov., isolated from the sediment of mangrove plant Bruguiera sexangula.</title>
        <authorList>
            <person name="Long M."/>
        </authorList>
    </citation>
    <scope>NUCLEOTIDE SEQUENCE</scope>
    <source>
        <strain evidence="3">H15</strain>
        <plasmid evidence="3">unnamed1</plasmid>
    </source>
</reference>
<dbReference type="AlphaFoldDB" id="A0AAU8AQI8"/>
<evidence type="ECO:0000313" key="3">
    <source>
        <dbReference type="EMBL" id="XCC97048.1"/>
    </source>
</evidence>
<geneLocation type="plasmid" evidence="3">
    <name>unnamed1</name>
</geneLocation>
<accession>A0AAU8AQI8</accession>
<dbReference type="Pfam" id="PF13417">
    <property type="entry name" value="GST_N_3"/>
    <property type="match status" value="1"/>
</dbReference>
<name>A0AAU8AQI8_9RHOB</name>